<evidence type="ECO:0000313" key="2">
    <source>
        <dbReference type="Proteomes" id="UP001172386"/>
    </source>
</evidence>
<sequence>MAKKSQAWRLDLSSVLNTGAHSDFEIECEGYIFKAHKAILACASPFFRAAINSSMREGIENRIEFPDDEAELIARVLIFIYSGVYETEDISKGLAGPIAQFNHVEDKYDKAIEKWHIDSELAIKMYSLGKRFFIPDLQQAARETFIGAIYNNRAGCVEVSSERISEDAATKDGKLVKLVYSMTEKEDWSLRDIMVRYALGYIEDCEMLCSEAFQQTLRDVPEYAIDIAGSRLSDNFELCKFCDEKVFERQWRCKCGKITNCSDQECANLRMKRSMCVWCSRFEVVEYTPQDPEPSSSESP</sequence>
<protein>
    <submittedName>
        <fullName evidence="1">Uncharacterized protein</fullName>
    </submittedName>
</protein>
<evidence type="ECO:0000313" key="1">
    <source>
        <dbReference type="EMBL" id="KAJ9657712.1"/>
    </source>
</evidence>
<dbReference type="EMBL" id="JAPDRQ010000060">
    <property type="protein sequence ID" value="KAJ9657712.1"/>
    <property type="molecule type" value="Genomic_DNA"/>
</dbReference>
<dbReference type="Proteomes" id="UP001172386">
    <property type="component" value="Unassembled WGS sequence"/>
</dbReference>
<organism evidence="1 2">
    <name type="scientific">Neophaeococcomyces mojaviensis</name>
    <dbReference type="NCBI Taxonomy" id="3383035"/>
    <lineage>
        <taxon>Eukaryota</taxon>
        <taxon>Fungi</taxon>
        <taxon>Dikarya</taxon>
        <taxon>Ascomycota</taxon>
        <taxon>Pezizomycotina</taxon>
        <taxon>Eurotiomycetes</taxon>
        <taxon>Chaetothyriomycetidae</taxon>
        <taxon>Chaetothyriales</taxon>
        <taxon>Chaetothyriales incertae sedis</taxon>
        <taxon>Neophaeococcomyces</taxon>
    </lineage>
</organism>
<accession>A0ACC3A9N6</accession>
<keyword evidence="2" id="KW-1185">Reference proteome</keyword>
<reference evidence="1" key="1">
    <citation type="submission" date="2022-10" db="EMBL/GenBank/DDBJ databases">
        <title>Culturing micro-colonial fungi from biological soil crusts in the Mojave desert and describing Neophaeococcomyces mojavensis, and introducing the new genera and species Taxawa tesnikishii.</title>
        <authorList>
            <person name="Kurbessoian T."/>
            <person name="Stajich J.E."/>
        </authorList>
    </citation>
    <scope>NUCLEOTIDE SEQUENCE</scope>
    <source>
        <strain evidence="1">JES_112</strain>
    </source>
</reference>
<proteinExistence type="predicted"/>
<name>A0ACC3A9N6_9EURO</name>
<comment type="caution">
    <text evidence="1">The sequence shown here is derived from an EMBL/GenBank/DDBJ whole genome shotgun (WGS) entry which is preliminary data.</text>
</comment>
<gene>
    <name evidence="1" type="ORF">H2198_004127</name>
</gene>